<dbReference type="GO" id="GO:0006412">
    <property type="term" value="P:translation"/>
    <property type="evidence" value="ECO:0007669"/>
    <property type="project" value="InterPro"/>
</dbReference>
<dbReference type="Pfam" id="PF00410">
    <property type="entry name" value="Ribosomal_S8"/>
    <property type="match status" value="1"/>
</dbReference>
<name>A0A381UVN5_9ZZZZ</name>
<sequence length="133" mass="14659">MAVSDPIADMLTRIRNAIMVGHQIVSVPSSTMKLEIARILREEGFITDFDVKDEDEKTSTFDIELHYWQKNDPAITGLKRVSKPGLRVYVSKDDIPHIYGGSGIAVMSTNQGVMSGAQARASGVGGEVLFYIW</sequence>
<accession>A0A381UVN5</accession>
<dbReference type="SUPFAM" id="SSF56047">
    <property type="entry name" value="Ribosomal protein S8"/>
    <property type="match status" value="1"/>
</dbReference>
<evidence type="ECO:0008006" key="7">
    <source>
        <dbReference type="Google" id="ProtNLM"/>
    </source>
</evidence>
<dbReference type="EMBL" id="UINC01007238">
    <property type="protein sequence ID" value="SVA32195.1"/>
    <property type="molecule type" value="Genomic_DNA"/>
</dbReference>
<evidence type="ECO:0000256" key="5">
    <source>
        <dbReference type="ARBA" id="ARBA00023274"/>
    </source>
</evidence>
<dbReference type="Gene3D" id="3.30.1490.10">
    <property type="match status" value="1"/>
</dbReference>
<dbReference type="Gene3D" id="3.30.1370.30">
    <property type="match status" value="1"/>
</dbReference>
<dbReference type="InterPro" id="IPR000630">
    <property type="entry name" value="Ribosomal_uS8"/>
</dbReference>
<reference evidence="6" key="1">
    <citation type="submission" date="2018-05" db="EMBL/GenBank/DDBJ databases">
        <authorList>
            <person name="Lanie J.A."/>
            <person name="Ng W.-L."/>
            <person name="Kazmierczak K.M."/>
            <person name="Andrzejewski T.M."/>
            <person name="Davidsen T.M."/>
            <person name="Wayne K.J."/>
            <person name="Tettelin H."/>
            <person name="Glass J.I."/>
            <person name="Rusch D."/>
            <person name="Podicherti R."/>
            <person name="Tsui H.-C.T."/>
            <person name="Winkler M.E."/>
        </authorList>
    </citation>
    <scope>NUCLEOTIDE SEQUENCE</scope>
</reference>
<keyword evidence="3" id="KW-0694">RNA-binding</keyword>
<proteinExistence type="inferred from homology"/>
<dbReference type="NCBIfam" id="NF001109">
    <property type="entry name" value="PRK00136.1"/>
    <property type="match status" value="1"/>
</dbReference>
<dbReference type="PANTHER" id="PTHR11758">
    <property type="entry name" value="40S RIBOSOMAL PROTEIN S15A"/>
    <property type="match status" value="1"/>
</dbReference>
<dbReference type="GO" id="GO:0003735">
    <property type="term" value="F:structural constituent of ribosome"/>
    <property type="evidence" value="ECO:0007669"/>
    <property type="project" value="InterPro"/>
</dbReference>
<comment type="similarity">
    <text evidence="1">Belongs to the universal ribosomal protein uS8 family.</text>
</comment>
<dbReference type="HAMAP" id="MF_01302_B">
    <property type="entry name" value="Ribosomal_uS8_B"/>
    <property type="match status" value="1"/>
</dbReference>
<dbReference type="GO" id="GO:0005840">
    <property type="term" value="C:ribosome"/>
    <property type="evidence" value="ECO:0007669"/>
    <property type="project" value="UniProtKB-KW"/>
</dbReference>
<gene>
    <name evidence="6" type="ORF">METZ01_LOCUS85049</name>
</gene>
<dbReference type="InterPro" id="IPR035987">
    <property type="entry name" value="Ribosomal_uS8_sf"/>
</dbReference>
<evidence type="ECO:0000256" key="4">
    <source>
        <dbReference type="ARBA" id="ARBA00022980"/>
    </source>
</evidence>
<dbReference type="FunFam" id="3.30.1370.30:FF:000002">
    <property type="entry name" value="30S ribosomal protein S8"/>
    <property type="match status" value="1"/>
</dbReference>
<evidence type="ECO:0000256" key="3">
    <source>
        <dbReference type="ARBA" id="ARBA00022884"/>
    </source>
</evidence>
<protein>
    <recommendedName>
        <fullName evidence="7">30S ribosomal protein S8</fullName>
    </recommendedName>
</protein>
<keyword evidence="4" id="KW-0689">Ribosomal protein</keyword>
<dbReference type="FunFam" id="3.30.1490.10:FF:000001">
    <property type="entry name" value="30S ribosomal protein S8"/>
    <property type="match status" value="1"/>
</dbReference>
<dbReference type="GO" id="GO:1990904">
    <property type="term" value="C:ribonucleoprotein complex"/>
    <property type="evidence" value="ECO:0007669"/>
    <property type="project" value="UniProtKB-KW"/>
</dbReference>
<keyword evidence="5" id="KW-0687">Ribonucleoprotein</keyword>
<organism evidence="6">
    <name type="scientific">marine metagenome</name>
    <dbReference type="NCBI Taxonomy" id="408172"/>
    <lineage>
        <taxon>unclassified sequences</taxon>
        <taxon>metagenomes</taxon>
        <taxon>ecological metagenomes</taxon>
    </lineage>
</organism>
<dbReference type="GO" id="GO:0005737">
    <property type="term" value="C:cytoplasm"/>
    <property type="evidence" value="ECO:0007669"/>
    <property type="project" value="UniProtKB-ARBA"/>
</dbReference>
<dbReference type="AlphaFoldDB" id="A0A381UVN5"/>
<keyword evidence="2" id="KW-0699">rRNA-binding</keyword>
<evidence type="ECO:0000256" key="2">
    <source>
        <dbReference type="ARBA" id="ARBA00022730"/>
    </source>
</evidence>
<evidence type="ECO:0000256" key="1">
    <source>
        <dbReference type="ARBA" id="ARBA00006471"/>
    </source>
</evidence>
<dbReference type="GO" id="GO:0019843">
    <property type="term" value="F:rRNA binding"/>
    <property type="evidence" value="ECO:0007669"/>
    <property type="project" value="UniProtKB-KW"/>
</dbReference>
<evidence type="ECO:0000313" key="6">
    <source>
        <dbReference type="EMBL" id="SVA32195.1"/>
    </source>
</evidence>